<evidence type="ECO:0000256" key="1">
    <source>
        <dbReference type="SAM" id="MobiDB-lite"/>
    </source>
</evidence>
<organism evidence="2 3">
    <name type="scientific">Chlorobaculum thiosulfatiphilum</name>
    <name type="common">Chlorobium limicola f.sp. thiosulfatophilum</name>
    <dbReference type="NCBI Taxonomy" id="115852"/>
    <lineage>
        <taxon>Bacteria</taxon>
        <taxon>Pseudomonadati</taxon>
        <taxon>Chlorobiota</taxon>
        <taxon>Chlorobiia</taxon>
        <taxon>Chlorobiales</taxon>
        <taxon>Chlorobiaceae</taxon>
        <taxon>Chlorobaculum</taxon>
    </lineage>
</organism>
<reference evidence="2 3" key="1">
    <citation type="submission" date="2019-05" db="EMBL/GenBank/DDBJ databases">
        <title>Draft Whole-Genome sequence of the green sulfur bacterium Chlorobaculum thiosulfatiphilum DSM 249.</title>
        <authorList>
            <person name="Meyer T.E."/>
            <person name="Kyndt J.A."/>
        </authorList>
    </citation>
    <scope>NUCLEOTIDE SEQUENCE [LARGE SCALE GENOMIC DNA]</scope>
    <source>
        <strain evidence="2 3">DSM 249</strain>
    </source>
</reference>
<evidence type="ECO:0000313" key="2">
    <source>
        <dbReference type="EMBL" id="TNJ39396.1"/>
    </source>
</evidence>
<evidence type="ECO:0000313" key="3">
    <source>
        <dbReference type="Proteomes" id="UP000308271"/>
    </source>
</evidence>
<dbReference type="OrthoDB" id="595431at2"/>
<sequence>MAKKSTDKETLEVTPEKKTAKKAAASAEAKPKTEKPKTAKKAASEETRPAKTAKPRKKASAEPAATEAPAASSEMIEEEIRVAAYYRWVERGMCDGCDEEDWIEAEKRMRT</sequence>
<name>A0A5C4S7G5_CHLTI</name>
<feature type="region of interest" description="Disordered" evidence="1">
    <location>
        <begin position="1"/>
        <end position="74"/>
    </location>
</feature>
<protein>
    <submittedName>
        <fullName evidence="2">DUF2934 domain-containing protein</fullName>
    </submittedName>
</protein>
<dbReference type="EMBL" id="VDCH01000006">
    <property type="protein sequence ID" value="TNJ39396.1"/>
    <property type="molecule type" value="Genomic_DNA"/>
</dbReference>
<feature type="compositionally biased region" description="Basic and acidic residues" evidence="1">
    <location>
        <begin position="29"/>
        <end position="49"/>
    </location>
</feature>
<proteinExistence type="predicted"/>
<feature type="compositionally biased region" description="Basic and acidic residues" evidence="1">
    <location>
        <begin position="1"/>
        <end position="18"/>
    </location>
</feature>
<dbReference type="Proteomes" id="UP000308271">
    <property type="component" value="Unassembled WGS sequence"/>
</dbReference>
<dbReference type="Pfam" id="PF11154">
    <property type="entry name" value="DUF2934"/>
    <property type="match status" value="1"/>
</dbReference>
<dbReference type="AlphaFoldDB" id="A0A5C4S7G5"/>
<gene>
    <name evidence="2" type="ORF">FGF66_04630</name>
</gene>
<feature type="compositionally biased region" description="Low complexity" evidence="1">
    <location>
        <begin position="61"/>
        <end position="74"/>
    </location>
</feature>
<comment type="caution">
    <text evidence="2">The sequence shown here is derived from an EMBL/GenBank/DDBJ whole genome shotgun (WGS) entry which is preliminary data.</text>
</comment>
<dbReference type="InterPro" id="IPR021327">
    <property type="entry name" value="DUF2934"/>
</dbReference>
<accession>A0A5C4S7G5</accession>
<dbReference type="RefSeq" id="WP_139456525.1">
    <property type="nucleotide sequence ID" value="NZ_VDCH01000006.1"/>
</dbReference>
<keyword evidence="3" id="KW-1185">Reference proteome</keyword>